<keyword evidence="4 5" id="KW-0472">Membrane</keyword>
<name>A0A147HY86_9SPHN</name>
<feature type="transmembrane region" description="Helical" evidence="5">
    <location>
        <begin position="119"/>
        <end position="135"/>
    </location>
</feature>
<evidence type="ECO:0000313" key="7">
    <source>
        <dbReference type="Proteomes" id="UP000072867"/>
    </source>
</evidence>
<dbReference type="Pfam" id="PF01124">
    <property type="entry name" value="MAPEG"/>
    <property type="match status" value="1"/>
</dbReference>
<keyword evidence="3 5" id="KW-1133">Transmembrane helix</keyword>
<keyword evidence="2 5" id="KW-0812">Transmembrane</keyword>
<accession>A0A147HY86</accession>
<dbReference type="AlphaFoldDB" id="A0A147HY86"/>
<evidence type="ECO:0000256" key="5">
    <source>
        <dbReference type="SAM" id="Phobius"/>
    </source>
</evidence>
<dbReference type="SUPFAM" id="SSF161084">
    <property type="entry name" value="MAPEG domain-like"/>
    <property type="match status" value="1"/>
</dbReference>
<dbReference type="PANTHER" id="PTHR35371">
    <property type="entry name" value="INNER MEMBRANE PROTEIN"/>
    <property type="match status" value="1"/>
</dbReference>
<sequence length="136" mass="14854">MVLGDRQLTTELTILGWSIILLFVHIALQSQMATLDRGIGWNAGPRDGTPAPLGRYAGRAERAAANFRETWPIFIALALGLAVTGRSGGIAATGAWVWFLARVAYVPLYIFGVRYVRSLAYLVAMAGIVMMLIRFL</sequence>
<dbReference type="InterPro" id="IPR023352">
    <property type="entry name" value="MAPEG-like_dom_sf"/>
</dbReference>
<dbReference type="Proteomes" id="UP000072867">
    <property type="component" value="Unassembled WGS sequence"/>
</dbReference>
<proteinExistence type="predicted"/>
<evidence type="ECO:0000256" key="2">
    <source>
        <dbReference type="ARBA" id="ARBA00022692"/>
    </source>
</evidence>
<dbReference type="InterPro" id="IPR001129">
    <property type="entry name" value="Membr-assoc_MAPEG"/>
</dbReference>
<protein>
    <submittedName>
        <fullName evidence="6">Membrane protein</fullName>
    </submittedName>
</protein>
<reference evidence="6 7" key="1">
    <citation type="journal article" date="2016" name="Front. Microbiol.">
        <title>Genomic Resource of Rice Seed Associated Bacteria.</title>
        <authorList>
            <person name="Midha S."/>
            <person name="Bansal K."/>
            <person name="Sharma S."/>
            <person name="Kumar N."/>
            <person name="Patil P.P."/>
            <person name="Chaudhry V."/>
            <person name="Patil P.B."/>
        </authorList>
    </citation>
    <scope>NUCLEOTIDE SEQUENCE [LARGE SCALE GENOMIC DNA]</scope>
    <source>
        <strain evidence="6 7">NS319</strain>
    </source>
</reference>
<dbReference type="EMBL" id="LDTD01000060">
    <property type="protein sequence ID" value="KTT69858.1"/>
    <property type="molecule type" value="Genomic_DNA"/>
</dbReference>
<dbReference type="PATRIC" id="fig|33051.3.peg.3054"/>
<evidence type="ECO:0000256" key="1">
    <source>
        <dbReference type="ARBA" id="ARBA00004370"/>
    </source>
</evidence>
<dbReference type="GO" id="GO:0016020">
    <property type="term" value="C:membrane"/>
    <property type="evidence" value="ECO:0007669"/>
    <property type="project" value="UniProtKB-SubCell"/>
</dbReference>
<evidence type="ECO:0000313" key="6">
    <source>
        <dbReference type="EMBL" id="KTT69858.1"/>
    </source>
</evidence>
<dbReference type="Gene3D" id="1.20.120.550">
    <property type="entry name" value="Membrane associated eicosanoid/glutathione metabolism-like domain"/>
    <property type="match status" value="1"/>
</dbReference>
<dbReference type="PANTHER" id="PTHR35371:SF1">
    <property type="entry name" value="BLR7753 PROTEIN"/>
    <property type="match status" value="1"/>
</dbReference>
<evidence type="ECO:0000256" key="4">
    <source>
        <dbReference type="ARBA" id="ARBA00023136"/>
    </source>
</evidence>
<organism evidence="6 7">
    <name type="scientific">Sphingomonas sanguinis</name>
    <dbReference type="NCBI Taxonomy" id="33051"/>
    <lineage>
        <taxon>Bacteria</taxon>
        <taxon>Pseudomonadati</taxon>
        <taxon>Pseudomonadota</taxon>
        <taxon>Alphaproteobacteria</taxon>
        <taxon>Sphingomonadales</taxon>
        <taxon>Sphingomonadaceae</taxon>
        <taxon>Sphingomonas</taxon>
    </lineage>
</organism>
<evidence type="ECO:0000256" key="3">
    <source>
        <dbReference type="ARBA" id="ARBA00022989"/>
    </source>
</evidence>
<comment type="caution">
    <text evidence="6">The sequence shown here is derived from an EMBL/GenBank/DDBJ whole genome shotgun (WGS) entry which is preliminary data.</text>
</comment>
<feature type="transmembrane region" description="Helical" evidence="5">
    <location>
        <begin position="12"/>
        <end position="28"/>
    </location>
</feature>
<comment type="subcellular location">
    <subcellularLocation>
        <location evidence="1">Membrane</location>
    </subcellularLocation>
</comment>
<dbReference type="STRING" id="33051.SB4_02975"/>
<gene>
    <name evidence="6" type="ORF">NS319_09430</name>
</gene>